<evidence type="ECO:0000313" key="7">
    <source>
        <dbReference type="Proteomes" id="UP001597045"/>
    </source>
</evidence>
<dbReference type="InterPro" id="IPR020476">
    <property type="entry name" value="Nudix_hydrolase"/>
</dbReference>
<name>A0ABW3M745_9PSEU</name>
<dbReference type="Pfam" id="PF00293">
    <property type="entry name" value="NUDIX"/>
    <property type="match status" value="1"/>
</dbReference>
<evidence type="ECO:0000259" key="5">
    <source>
        <dbReference type="PROSITE" id="PS51462"/>
    </source>
</evidence>
<protein>
    <submittedName>
        <fullName evidence="6">NUDIX domain-containing protein</fullName>
    </submittedName>
</protein>
<keyword evidence="3 4" id="KW-0378">Hydrolase</keyword>
<evidence type="ECO:0000256" key="2">
    <source>
        <dbReference type="ARBA" id="ARBA00005582"/>
    </source>
</evidence>
<evidence type="ECO:0000256" key="4">
    <source>
        <dbReference type="RuleBase" id="RU003476"/>
    </source>
</evidence>
<dbReference type="PROSITE" id="PS51462">
    <property type="entry name" value="NUDIX"/>
    <property type="match status" value="1"/>
</dbReference>
<dbReference type="InterPro" id="IPR015797">
    <property type="entry name" value="NUDIX_hydrolase-like_dom_sf"/>
</dbReference>
<evidence type="ECO:0000256" key="3">
    <source>
        <dbReference type="ARBA" id="ARBA00022801"/>
    </source>
</evidence>
<dbReference type="PANTHER" id="PTHR43046">
    <property type="entry name" value="GDP-MANNOSE MANNOSYL HYDROLASE"/>
    <property type="match status" value="1"/>
</dbReference>
<organism evidence="6 7">
    <name type="scientific">Kibdelosporangium lantanae</name>
    <dbReference type="NCBI Taxonomy" id="1497396"/>
    <lineage>
        <taxon>Bacteria</taxon>
        <taxon>Bacillati</taxon>
        <taxon>Actinomycetota</taxon>
        <taxon>Actinomycetes</taxon>
        <taxon>Pseudonocardiales</taxon>
        <taxon>Pseudonocardiaceae</taxon>
        <taxon>Kibdelosporangium</taxon>
    </lineage>
</organism>
<dbReference type="PROSITE" id="PS00893">
    <property type="entry name" value="NUDIX_BOX"/>
    <property type="match status" value="1"/>
</dbReference>
<evidence type="ECO:0000256" key="1">
    <source>
        <dbReference type="ARBA" id="ARBA00001946"/>
    </source>
</evidence>
<evidence type="ECO:0000313" key="6">
    <source>
        <dbReference type="EMBL" id="MFD1045710.1"/>
    </source>
</evidence>
<sequence length="125" mass="13890">MTTEIIARAVIHRDHHLLVVRQRNATFFFLPGGHLEPGEDPATALVRELAEELGTQATVSTYLGELPYEYDDVQELNHVFTATIDTPNPVSQEPHLEFHWLPLDDLAASDLRPPALKSLIAGVLS</sequence>
<dbReference type="PANTHER" id="PTHR43046:SF2">
    <property type="entry name" value="8-OXO-DGTP DIPHOSPHATASE-RELATED"/>
    <property type="match status" value="1"/>
</dbReference>
<keyword evidence="7" id="KW-1185">Reference proteome</keyword>
<proteinExistence type="inferred from homology"/>
<feature type="domain" description="Nudix hydrolase" evidence="5">
    <location>
        <begin position="1"/>
        <end position="124"/>
    </location>
</feature>
<reference evidence="7" key="1">
    <citation type="journal article" date="2019" name="Int. J. Syst. Evol. Microbiol.">
        <title>The Global Catalogue of Microorganisms (GCM) 10K type strain sequencing project: providing services to taxonomists for standard genome sequencing and annotation.</title>
        <authorList>
            <consortium name="The Broad Institute Genomics Platform"/>
            <consortium name="The Broad Institute Genome Sequencing Center for Infectious Disease"/>
            <person name="Wu L."/>
            <person name="Ma J."/>
        </authorList>
    </citation>
    <scope>NUCLEOTIDE SEQUENCE [LARGE SCALE GENOMIC DNA]</scope>
    <source>
        <strain evidence="7">JCM 31486</strain>
    </source>
</reference>
<dbReference type="EMBL" id="JBHTIS010000386">
    <property type="protein sequence ID" value="MFD1045710.1"/>
    <property type="molecule type" value="Genomic_DNA"/>
</dbReference>
<dbReference type="PRINTS" id="PR00502">
    <property type="entry name" value="NUDIXFAMILY"/>
</dbReference>
<dbReference type="InterPro" id="IPR020084">
    <property type="entry name" value="NUDIX_hydrolase_CS"/>
</dbReference>
<dbReference type="Gene3D" id="3.90.79.10">
    <property type="entry name" value="Nucleoside Triphosphate Pyrophosphohydrolase"/>
    <property type="match status" value="1"/>
</dbReference>
<dbReference type="SUPFAM" id="SSF55811">
    <property type="entry name" value="Nudix"/>
    <property type="match status" value="1"/>
</dbReference>
<comment type="cofactor">
    <cofactor evidence="1">
        <name>Mg(2+)</name>
        <dbReference type="ChEBI" id="CHEBI:18420"/>
    </cofactor>
</comment>
<dbReference type="Proteomes" id="UP001597045">
    <property type="component" value="Unassembled WGS sequence"/>
</dbReference>
<comment type="similarity">
    <text evidence="2 4">Belongs to the Nudix hydrolase family.</text>
</comment>
<gene>
    <name evidence="6" type="ORF">ACFQ1S_09100</name>
</gene>
<accession>A0ABW3M745</accession>
<comment type="caution">
    <text evidence="6">The sequence shown here is derived from an EMBL/GenBank/DDBJ whole genome shotgun (WGS) entry which is preliminary data.</text>
</comment>
<dbReference type="InterPro" id="IPR000086">
    <property type="entry name" value="NUDIX_hydrolase_dom"/>
</dbReference>